<keyword evidence="2" id="KW-1185">Reference proteome</keyword>
<evidence type="ECO:0000313" key="2">
    <source>
        <dbReference type="Proteomes" id="UP001362899"/>
    </source>
</evidence>
<gene>
    <name evidence="1" type="ORF">DASB73_038780</name>
</gene>
<dbReference type="EMBL" id="BTGC01000008">
    <property type="protein sequence ID" value="GMM52915.1"/>
    <property type="molecule type" value="Genomic_DNA"/>
</dbReference>
<proteinExistence type="predicted"/>
<dbReference type="InterPro" id="IPR042470">
    <property type="entry name" value="RMI1_N_C_sf"/>
</dbReference>
<reference evidence="1 2" key="1">
    <citation type="journal article" date="2023" name="Elife">
        <title>Identification of key yeast species and microbe-microbe interactions impacting larval growth of Drosophila in the wild.</title>
        <authorList>
            <person name="Mure A."/>
            <person name="Sugiura Y."/>
            <person name="Maeda R."/>
            <person name="Honda K."/>
            <person name="Sakurai N."/>
            <person name="Takahashi Y."/>
            <person name="Watada M."/>
            <person name="Katoh T."/>
            <person name="Gotoh A."/>
            <person name="Gotoh Y."/>
            <person name="Taniguchi I."/>
            <person name="Nakamura K."/>
            <person name="Hayashi T."/>
            <person name="Katayama T."/>
            <person name="Uemura T."/>
            <person name="Hattori Y."/>
        </authorList>
    </citation>
    <scope>NUCLEOTIDE SEQUENCE [LARGE SCALE GENOMIC DNA]</scope>
    <source>
        <strain evidence="1 2">SB-73</strain>
    </source>
</reference>
<dbReference type="Proteomes" id="UP001362899">
    <property type="component" value="Unassembled WGS sequence"/>
</dbReference>
<organism evidence="1 2">
    <name type="scientific">Starmerella bacillaris</name>
    <name type="common">Yeast</name>
    <name type="synonym">Candida zemplinina</name>
    <dbReference type="NCBI Taxonomy" id="1247836"/>
    <lineage>
        <taxon>Eukaryota</taxon>
        <taxon>Fungi</taxon>
        <taxon>Dikarya</taxon>
        <taxon>Ascomycota</taxon>
        <taxon>Saccharomycotina</taxon>
        <taxon>Dipodascomycetes</taxon>
        <taxon>Dipodascales</taxon>
        <taxon>Trichomonascaceae</taxon>
        <taxon>Starmerella</taxon>
    </lineage>
</organism>
<evidence type="ECO:0000313" key="1">
    <source>
        <dbReference type="EMBL" id="GMM52915.1"/>
    </source>
</evidence>
<dbReference type="AlphaFoldDB" id="A0AAV5RN09"/>
<protein>
    <submittedName>
        <fullName evidence="1">Uncharacterized protein</fullName>
    </submittedName>
</protein>
<dbReference type="Gene3D" id="2.40.50.770">
    <property type="entry name" value="RecQ-mediated genome instability protein Rmi1, C-terminal domain"/>
    <property type="match status" value="1"/>
</dbReference>
<name>A0AAV5RN09_STABA</name>
<comment type="caution">
    <text evidence="1">The sequence shown here is derived from an EMBL/GenBank/DDBJ whole genome shotgun (WGS) entry which is preliminary data.</text>
</comment>
<accession>A0AAV5RN09</accession>
<sequence>MAEFPKHQAAVDLPFLDVQTTKAQLPQDILLQVINIENVSSSQAKLKEANNPNDVITEVSDNEEPSEEFTLKPKTVFKYTVRDVSNNSAFMIPNKPIPQYRVGSFIIAKKGTRLWRGVLSIDPVNIARFS</sequence>